<dbReference type="GO" id="GO:0015631">
    <property type="term" value="F:tubulin binding"/>
    <property type="evidence" value="ECO:0007669"/>
    <property type="project" value="InterPro"/>
</dbReference>
<dbReference type="OrthoDB" id="164025at2759"/>
<dbReference type="AlphaFoldDB" id="A0A2A9M9Q5"/>
<dbReference type="Proteomes" id="UP000224006">
    <property type="component" value="Chromosome X"/>
</dbReference>
<sequence length="215" mass="23108">MAFEEEFDQQNGCGAAQQGEEEGEMKRTSSALRSSIARYGSNSYYYAHAPLPGAQQGGDVKVLSGPGVVTGGPPVLLERKRVEQAEEAGRKVLSAEEAASAAVAGKALAGYQRIQSYMWTDEGSSVRVYVNLEKIVEGDVAGVCFEKEKVGVAFDAECAALAIQTNAGNYSLVLNRLYQSIDPAKSRVSVRSDRVALALAKEDPDMTWFSLTQSR</sequence>
<dbReference type="GO" id="GO:0044548">
    <property type="term" value="F:S100 protein binding"/>
    <property type="evidence" value="ECO:0007669"/>
    <property type="project" value="InterPro"/>
</dbReference>
<evidence type="ECO:0000259" key="2">
    <source>
        <dbReference type="PROSITE" id="PS51203"/>
    </source>
</evidence>
<keyword evidence="4" id="KW-1185">Reference proteome</keyword>
<dbReference type="GeneID" id="40306782"/>
<dbReference type="GO" id="GO:0031625">
    <property type="term" value="F:ubiquitin protein ligase binding"/>
    <property type="evidence" value="ECO:0007669"/>
    <property type="project" value="InterPro"/>
</dbReference>
<dbReference type="SUPFAM" id="SSF49764">
    <property type="entry name" value="HSP20-like chaperones"/>
    <property type="match status" value="1"/>
</dbReference>
<feature type="compositionally biased region" description="Low complexity" evidence="1">
    <location>
        <begin position="9"/>
        <end position="18"/>
    </location>
</feature>
<protein>
    <recommendedName>
        <fullName evidence="2">CS domain-containing protein</fullName>
    </recommendedName>
</protein>
<dbReference type="KEGG" id="bbes:BESB_017210"/>
<gene>
    <name evidence="3" type="ORF">BESB_017210</name>
</gene>
<organism evidence="3 4">
    <name type="scientific">Besnoitia besnoiti</name>
    <name type="common">Apicomplexan protozoan</name>
    <dbReference type="NCBI Taxonomy" id="94643"/>
    <lineage>
        <taxon>Eukaryota</taxon>
        <taxon>Sar</taxon>
        <taxon>Alveolata</taxon>
        <taxon>Apicomplexa</taxon>
        <taxon>Conoidasida</taxon>
        <taxon>Coccidia</taxon>
        <taxon>Eucoccidiorida</taxon>
        <taxon>Eimeriorina</taxon>
        <taxon>Sarcocystidae</taxon>
        <taxon>Besnoitia</taxon>
    </lineage>
</organism>
<dbReference type="Gene3D" id="2.60.40.790">
    <property type="match status" value="1"/>
</dbReference>
<dbReference type="InterPro" id="IPR037893">
    <property type="entry name" value="CS_CacyBP"/>
</dbReference>
<feature type="region of interest" description="Disordered" evidence="1">
    <location>
        <begin position="1"/>
        <end position="30"/>
    </location>
</feature>
<dbReference type="InterPro" id="IPR007052">
    <property type="entry name" value="CS_dom"/>
</dbReference>
<dbReference type="CDD" id="cd06468">
    <property type="entry name" value="p23_CacyBP"/>
    <property type="match status" value="1"/>
</dbReference>
<evidence type="ECO:0000313" key="4">
    <source>
        <dbReference type="Proteomes" id="UP000224006"/>
    </source>
</evidence>
<dbReference type="InterPro" id="IPR008978">
    <property type="entry name" value="HSP20-like_chaperone"/>
</dbReference>
<dbReference type="PANTHER" id="PTHR13164:SF3">
    <property type="entry name" value="CALCYCLIN-BINDING PROTEIN"/>
    <property type="match status" value="1"/>
</dbReference>
<dbReference type="EMBL" id="NWUJ01000011">
    <property type="protein sequence ID" value="PFH32403.1"/>
    <property type="molecule type" value="Genomic_DNA"/>
</dbReference>
<reference evidence="3 4" key="1">
    <citation type="submission" date="2017-09" db="EMBL/GenBank/DDBJ databases">
        <title>Genome sequencing of Besnoitia besnoiti strain Bb-Ger1.</title>
        <authorList>
            <person name="Schares G."/>
            <person name="Venepally P."/>
            <person name="Lorenzi H.A."/>
        </authorList>
    </citation>
    <scope>NUCLEOTIDE SEQUENCE [LARGE SCALE GENOMIC DNA]</scope>
    <source>
        <strain evidence="3 4">Bb-Ger1</strain>
    </source>
</reference>
<dbReference type="InterPro" id="IPR052289">
    <property type="entry name" value="Calcyclin-binding_UBL-bridge"/>
</dbReference>
<evidence type="ECO:0000256" key="1">
    <source>
        <dbReference type="SAM" id="MobiDB-lite"/>
    </source>
</evidence>
<dbReference type="Pfam" id="PF04969">
    <property type="entry name" value="CS"/>
    <property type="match status" value="1"/>
</dbReference>
<dbReference type="PANTHER" id="PTHR13164">
    <property type="entry name" value="CALICYLIN BINDING PROTEIN"/>
    <property type="match status" value="1"/>
</dbReference>
<dbReference type="GO" id="GO:0005634">
    <property type="term" value="C:nucleus"/>
    <property type="evidence" value="ECO:0007669"/>
    <property type="project" value="TreeGrafter"/>
</dbReference>
<proteinExistence type="predicted"/>
<feature type="domain" description="CS" evidence="2">
    <location>
        <begin position="112"/>
        <end position="212"/>
    </location>
</feature>
<dbReference type="PROSITE" id="PS51203">
    <property type="entry name" value="CS"/>
    <property type="match status" value="1"/>
</dbReference>
<dbReference type="RefSeq" id="XP_029216412.1">
    <property type="nucleotide sequence ID" value="XM_029360436.1"/>
</dbReference>
<comment type="caution">
    <text evidence="3">The sequence shown here is derived from an EMBL/GenBank/DDBJ whole genome shotgun (WGS) entry which is preliminary data.</text>
</comment>
<accession>A0A2A9M9Q5</accession>
<evidence type="ECO:0000313" key="3">
    <source>
        <dbReference type="EMBL" id="PFH32403.1"/>
    </source>
</evidence>
<dbReference type="VEuPathDB" id="ToxoDB:BESB_017210"/>
<name>A0A2A9M9Q5_BESBE</name>